<feature type="domain" description="FAD/NAD(P)-binding" evidence="7">
    <location>
        <begin position="6"/>
        <end position="325"/>
    </location>
</feature>
<evidence type="ECO:0000256" key="2">
    <source>
        <dbReference type="ARBA" id="ARBA00022630"/>
    </source>
</evidence>
<evidence type="ECO:0000259" key="6">
    <source>
        <dbReference type="Pfam" id="PF02852"/>
    </source>
</evidence>
<keyword evidence="9" id="KW-1185">Reference proteome</keyword>
<dbReference type="PRINTS" id="PR00411">
    <property type="entry name" value="PNDRDTASEI"/>
</dbReference>
<dbReference type="GO" id="GO:0050660">
    <property type="term" value="F:flavin adenine dinucleotide binding"/>
    <property type="evidence" value="ECO:0007669"/>
    <property type="project" value="TreeGrafter"/>
</dbReference>
<gene>
    <name evidence="8" type="ORF">DF223_06965</name>
</gene>
<feature type="domain" description="Pyridine nucleotide-disulphide oxidoreductase dimerisation" evidence="6">
    <location>
        <begin position="358"/>
        <end position="464"/>
    </location>
</feature>
<feature type="disulfide bond" description="Redox-active" evidence="5">
    <location>
        <begin position="43"/>
        <end position="48"/>
    </location>
</feature>
<sequence>MTEKQYDLIVLGAGPVGENVADYATKAGLTCVIVERELVGGDCSFWACIPSKALLRPPSARDAALRVAGSKQSVTGPLDVAAVLARRDSFVSDWDDTGSLPWLESAGIDLVRGHGRLTGVRTVEVTTDGGETVVLEARQAVAVCTGSEALIPHIPGLAEAKPWTSRNATSVKEVPESLAIIGGGVVAAEMATAFIALGSTVTVIARSGLLSGLEPFAGEAVMTRLRTDGATVLHGAPVGVSRDDDGRAVIELDSGETVTATEVLVATGRTPRTTDIGLETVGLTPGDWIDVDDSLRVDGVDGGWLYAAGDVNHRVLLTHQGKYQGRAAGKAIAARVTNPETVAEPWGDLAASADHERVPSVIFSEPQVATVGLTASAAEKAGYRTRVVDYDLGAVSGSGLHADGYEGHARMVVDEDRGVALGVTFVGQDVAELLHAATIAVVGEVPLTRLWHAVPAFPTMSEIWLRLLETYRTGE</sequence>
<evidence type="ECO:0000313" key="8">
    <source>
        <dbReference type="EMBL" id="PWC07355.1"/>
    </source>
</evidence>
<dbReference type="InterPro" id="IPR036188">
    <property type="entry name" value="FAD/NAD-bd_sf"/>
</dbReference>
<feature type="binding site" evidence="4">
    <location>
        <begin position="145"/>
        <end position="147"/>
    </location>
    <ligand>
        <name>FAD</name>
        <dbReference type="ChEBI" id="CHEBI:57692"/>
    </ligand>
</feature>
<dbReference type="Pfam" id="PF02852">
    <property type="entry name" value="Pyr_redox_dim"/>
    <property type="match status" value="1"/>
</dbReference>
<comment type="similarity">
    <text evidence="1">Belongs to the class-I pyridine nucleotide-disulfide oxidoreductase family.</text>
</comment>
<accession>A0A2U1TEN1</accession>
<reference evidence="9" key="1">
    <citation type="submission" date="2018-04" db="EMBL/GenBank/DDBJ databases">
        <authorList>
            <person name="Liu S."/>
            <person name="Wang Z."/>
            <person name="Li J."/>
        </authorList>
    </citation>
    <scope>NUCLEOTIDE SEQUENCE [LARGE SCALE GENOMIC DNA]</scope>
    <source>
        <strain evidence="9">622</strain>
    </source>
</reference>
<dbReference type="Gene3D" id="3.50.50.60">
    <property type="entry name" value="FAD/NAD(P)-binding domain"/>
    <property type="match status" value="2"/>
</dbReference>
<dbReference type="PIRSF" id="PIRSF000350">
    <property type="entry name" value="Mercury_reductase_MerA"/>
    <property type="match status" value="1"/>
</dbReference>
<dbReference type="SUPFAM" id="SSF51905">
    <property type="entry name" value="FAD/NAD(P)-binding domain"/>
    <property type="match status" value="1"/>
</dbReference>
<protein>
    <submittedName>
        <fullName evidence="8">Pyridine nucleotide-disulfide oxidoreductase</fullName>
    </submittedName>
</protein>
<feature type="binding site" evidence="4">
    <location>
        <position position="115"/>
    </location>
    <ligand>
        <name>FAD</name>
        <dbReference type="ChEBI" id="CHEBI:57692"/>
    </ligand>
</feature>
<name>A0A2U1TEN1_9MICO</name>
<evidence type="ECO:0000256" key="1">
    <source>
        <dbReference type="ARBA" id="ARBA00007532"/>
    </source>
</evidence>
<evidence type="ECO:0000256" key="3">
    <source>
        <dbReference type="ARBA" id="ARBA00022827"/>
    </source>
</evidence>
<dbReference type="GO" id="GO:0003955">
    <property type="term" value="F:NAD(P)H dehydrogenase (quinone) activity"/>
    <property type="evidence" value="ECO:0007669"/>
    <property type="project" value="TreeGrafter"/>
</dbReference>
<keyword evidence="2" id="KW-0285">Flavoprotein</keyword>
<keyword evidence="3 4" id="KW-0274">FAD</keyword>
<dbReference type="SUPFAM" id="SSF55424">
    <property type="entry name" value="FAD/NAD-linked reductases, dimerisation (C-terminal) domain"/>
    <property type="match status" value="1"/>
</dbReference>
<dbReference type="PANTHER" id="PTHR43014:SF2">
    <property type="entry name" value="MERCURIC REDUCTASE"/>
    <property type="match status" value="1"/>
</dbReference>
<dbReference type="InterPro" id="IPR001100">
    <property type="entry name" value="Pyr_nuc-diS_OxRdtase"/>
</dbReference>
<evidence type="ECO:0000256" key="4">
    <source>
        <dbReference type="PIRSR" id="PIRSR000350-3"/>
    </source>
</evidence>
<dbReference type="PRINTS" id="PR00368">
    <property type="entry name" value="FADPNR"/>
</dbReference>
<evidence type="ECO:0000313" key="9">
    <source>
        <dbReference type="Proteomes" id="UP000244962"/>
    </source>
</evidence>
<feature type="binding site" evidence="4">
    <location>
        <position position="268"/>
    </location>
    <ligand>
        <name>NAD(+)</name>
        <dbReference type="ChEBI" id="CHEBI:57540"/>
    </ligand>
</feature>
<feature type="binding site" evidence="4">
    <location>
        <begin position="182"/>
        <end position="189"/>
    </location>
    <ligand>
        <name>NAD(+)</name>
        <dbReference type="ChEBI" id="CHEBI:57540"/>
    </ligand>
</feature>
<dbReference type="PANTHER" id="PTHR43014">
    <property type="entry name" value="MERCURIC REDUCTASE"/>
    <property type="match status" value="1"/>
</dbReference>
<dbReference type="Gene3D" id="3.30.390.30">
    <property type="match status" value="1"/>
</dbReference>
<keyword evidence="4" id="KW-0520">NAD</keyword>
<keyword evidence="4" id="KW-0547">Nucleotide-binding</keyword>
<feature type="binding site" evidence="4">
    <location>
        <position position="310"/>
    </location>
    <ligand>
        <name>FAD</name>
        <dbReference type="ChEBI" id="CHEBI:57692"/>
    </ligand>
</feature>
<dbReference type="Proteomes" id="UP000244962">
    <property type="component" value="Unassembled WGS sequence"/>
</dbReference>
<evidence type="ECO:0000256" key="5">
    <source>
        <dbReference type="PIRSR" id="PIRSR000350-4"/>
    </source>
</evidence>
<comment type="caution">
    <text evidence="8">The sequence shown here is derived from an EMBL/GenBank/DDBJ whole genome shotgun (WGS) entry which is preliminary data.</text>
</comment>
<dbReference type="InterPro" id="IPR016156">
    <property type="entry name" value="FAD/NAD-linked_Rdtase_dimer_sf"/>
</dbReference>
<dbReference type="Pfam" id="PF07992">
    <property type="entry name" value="Pyr_redox_2"/>
    <property type="match status" value="1"/>
</dbReference>
<dbReference type="AlphaFoldDB" id="A0A2U1TEN1"/>
<dbReference type="InterPro" id="IPR004099">
    <property type="entry name" value="Pyr_nucl-diS_OxRdtase_dimer"/>
</dbReference>
<feature type="binding site" evidence="4">
    <location>
        <position position="52"/>
    </location>
    <ligand>
        <name>FAD</name>
        <dbReference type="ChEBI" id="CHEBI:57692"/>
    </ligand>
</feature>
<organism evidence="8 9">
    <name type="scientific">Mycetocola zhujimingii</name>
    <dbReference type="NCBI Taxonomy" id="2079792"/>
    <lineage>
        <taxon>Bacteria</taxon>
        <taxon>Bacillati</taxon>
        <taxon>Actinomycetota</taxon>
        <taxon>Actinomycetes</taxon>
        <taxon>Micrococcales</taxon>
        <taxon>Microbacteriaceae</taxon>
        <taxon>Mycetocola</taxon>
    </lineage>
</organism>
<dbReference type="RefSeq" id="WP_108962667.1">
    <property type="nucleotide sequence ID" value="NZ_QEFB01000005.1"/>
</dbReference>
<dbReference type="InterPro" id="IPR023753">
    <property type="entry name" value="FAD/NAD-binding_dom"/>
</dbReference>
<proteinExistence type="inferred from homology"/>
<evidence type="ECO:0000259" key="7">
    <source>
        <dbReference type="Pfam" id="PF07992"/>
    </source>
</evidence>
<dbReference type="EMBL" id="QEFB01000005">
    <property type="protein sequence ID" value="PWC07355.1"/>
    <property type="molecule type" value="Genomic_DNA"/>
</dbReference>
<comment type="cofactor">
    <cofactor evidence="4">
        <name>FAD</name>
        <dbReference type="ChEBI" id="CHEBI:57692"/>
    </cofactor>
    <text evidence="4">Binds 1 FAD per subunit.</text>
</comment>